<dbReference type="InterPro" id="IPR011047">
    <property type="entry name" value="Quinoprotein_ADH-like_sf"/>
</dbReference>
<reference evidence="2 3" key="1">
    <citation type="submission" date="2015-12" db="EMBL/GenBank/DDBJ databases">
        <title>Draft genome sequence of Moniliophthora roreri, the causal agent of frosty pod rot of cacao.</title>
        <authorList>
            <person name="Aime M.C."/>
            <person name="Diaz-Valderrama J.R."/>
            <person name="Kijpornyongpan T."/>
            <person name="Phillips-Mora W."/>
        </authorList>
    </citation>
    <scope>NUCLEOTIDE SEQUENCE [LARGE SCALE GENOMIC DNA]</scope>
    <source>
        <strain evidence="2 3">MCA 2952</strain>
    </source>
</reference>
<dbReference type="eggNOG" id="ENOG502SMAB">
    <property type="taxonomic scope" value="Eukaryota"/>
</dbReference>
<proteinExistence type="predicted"/>
<name>A0A0W0G4F8_MONRR</name>
<feature type="region of interest" description="Disordered" evidence="1">
    <location>
        <begin position="227"/>
        <end position="248"/>
    </location>
</feature>
<evidence type="ECO:0000313" key="3">
    <source>
        <dbReference type="Proteomes" id="UP000054988"/>
    </source>
</evidence>
<feature type="region of interest" description="Disordered" evidence="1">
    <location>
        <begin position="322"/>
        <end position="364"/>
    </location>
</feature>
<organism evidence="2 3">
    <name type="scientific">Moniliophthora roreri</name>
    <name type="common">Frosty pod rot fungus</name>
    <name type="synonym">Monilia roreri</name>
    <dbReference type="NCBI Taxonomy" id="221103"/>
    <lineage>
        <taxon>Eukaryota</taxon>
        <taxon>Fungi</taxon>
        <taxon>Dikarya</taxon>
        <taxon>Basidiomycota</taxon>
        <taxon>Agaricomycotina</taxon>
        <taxon>Agaricomycetes</taxon>
        <taxon>Agaricomycetidae</taxon>
        <taxon>Agaricales</taxon>
        <taxon>Marasmiineae</taxon>
        <taxon>Marasmiaceae</taxon>
        <taxon>Moniliophthora</taxon>
    </lineage>
</organism>
<dbReference type="AlphaFoldDB" id="A0A0W0G4F8"/>
<dbReference type="EMBL" id="LATX01001169">
    <property type="protein sequence ID" value="KTB43441.1"/>
    <property type="molecule type" value="Genomic_DNA"/>
</dbReference>
<protein>
    <submittedName>
        <fullName evidence="2">Uncharacterized protein</fullName>
    </submittedName>
</protein>
<dbReference type="Proteomes" id="UP000054988">
    <property type="component" value="Unassembled WGS sequence"/>
</dbReference>
<evidence type="ECO:0000256" key="1">
    <source>
        <dbReference type="SAM" id="MobiDB-lite"/>
    </source>
</evidence>
<comment type="caution">
    <text evidence="2">The sequence shown here is derived from an EMBL/GenBank/DDBJ whole genome shotgun (WGS) entry which is preliminary data.</text>
</comment>
<sequence>MVPQKQVRFATNTSTAISDVRFLDVAVSSEKLVKKMILTVSKGIWSVLTLWSIGEDDGHGVEESAAKLAEWSPKGGLFTGLAINDDVEADDRLAVSIAKDGGHETLLLSIASSKETYSLVPTHRIPTPQGASPLRPLNFVGSVLALSDDISQTVILDWKTGKMAVLVEEINGEAEGPVAGNWKHNTPIQVLFTYRSITVVRARSVSLFPEPAIARPGENVEPLNTTADEAEEEEAPPTPSLPPNAPSYTPLATHSFGWVDDIAVVPAVPSHRHLSVPGEHGAPTKPTDFRILVRAESDNPWRSDEGSLDVYTLKVNPEFVDVDASSSNDEGSGHGKQVSRARTTPRLSTEIPDHASASTCPPPTTAPYTFPPTYLCSLSTPRGSLRCTNIRLGACGTAVWVSPTPPRTGLVVDEGAVNGVASLTDDESVTTGPEGSIESIMFNGTNLVVQDGFDVDLYGIGIGLGTGYGIFNATWGLPPTPPPPTQRTESLVAGVFPGPLLVPDAFALDSSPSLSLLNLKPRLRPVMVNDPGSGSGWTAIDYDESGGRVVLGSGDGKVRVVWL</sequence>
<evidence type="ECO:0000313" key="2">
    <source>
        <dbReference type="EMBL" id="KTB43441.1"/>
    </source>
</evidence>
<gene>
    <name evidence="2" type="ORF">WG66_3977</name>
</gene>
<dbReference type="SUPFAM" id="SSF50998">
    <property type="entry name" value="Quinoprotein alcohol dehydrogenase-like"/>
    <property type="match status" value="1"/>
</dbReference>
<feature type="compositionally biased region" description="Pro residues" evidence="1">
    <location>
        <begin position="236"/>
        <end position="245"/>
    </location>
</feature>
<accession>A0A0W0G4F8</accession>